<keyword evidence="3" id="KW-1185">Reference proteome</keyword>
<proteinExistence type="predicted"/>
<feature type="domain" description="Ribosome maturation protein SDO1/SBDS N-terminal" evidence="1">
    <location>
        <begin position="15"/>
        <end position="99"/>
    </location>
</feature>
<dbReference type="InterPro" id="IPR036786">
    <property type="entry name" value="Ribosome_mat_SBDS_N_sf"/>
</dbReference>
<dbReference type="SUPFAM" id="SSF89895">
    <property type="entry name" value="FYSH domain"/>
    <property type="match status" value="1"/>
</dbReference>
<name>A0A367K7N2_RHIAZ</name>
<dbReference type="AlphaFoldDB" id="A0A367K7N2"/>
<protein>
    <recommendedName>
        <fullName evidence="1">Ribosome maturation protein SDO1/SBDS N-terminal domain-containing protein</fullName>
    </recommendedName>
</protein>
<evidence type="ECO:0000259" key="1">
    <source>
        <dbReference type="Pfam" id="PF01172"/>
    </source>
</evidence>
<dbReference type="Pfam" id="PF01172">
    <property type="entry name" value="SBDS_N"/>
    <property type="match status" value="1"/>
</dbReference>
<accession>A0A367K7N2</accession>
<gene>
    <name evidence="2" type="ORF">CU097_014885</name>
</gene>
<organism evidence="2 3">
    <name type="scientific">Rhizopus azygosporus</name>
    <name type="common">Rhizopus microsporus var. azygosporus</name>
    <dbReference type="NCBI Taxonomy" id="86630"/>
    <lineage>
        <taxon>Eukaryota</taxon>
        <taxon>Fungi</taxon>
        <taxon>Fungi incertae sedis</taxon>
        <taxon>Mucoromycota</taxon>
        <taxon>Mucoromycotina</taxon>
        <taxon>Mucoromycetes</taxon>
        <taxon>Mucorales</taxon>
        <taxon>Mucorineae</taxon>
        <taxon>Rhizopodaceae</taxon>
        <taxon>Rhizopus</taxon>
    </lineage>
</organism>
<evidence type="ECO:0000313" key="3">
    <source>
        <dbReference type="Proteomes" id="UP000252139"/>
    </source>
</evidence>
<dbReference type="Gene3D" id="3.30.1250.10">
    <property type="entry name" value="Ribosome maturation protein SBDS, N-terminal domain"/>
    <property type="match status" value="1"/>
</dbReference>
<sequence length="102" mass="11924">MRLTFSRLFQTKMPTKVLYKGRDGEVFFIYARSGMLDEWRQQHAVPLFDVLAAEDIYVAENEDDKGRVIHPHDNAILKTFETTDRNKICKKILAEGHEKVIQ</sequence>
<dbReference type="EMBL" id="PJQL01000211">
    <property type="protein sequence ID" value="RCH98262.1"/>
    <property type="molecule type" value="Genomic_DNA"/>
</dbReference>
<dbReference type="InterPro" id="IPR019783">
    <property type="entry name" value="SDO1/SBDS_N"/>
</dbReference>
<dbReference type="Proteomes" id="UP000252139">
    <property type="component" value="Unassembled WGS sequence"/>
</dbReference>
<comment type="caution">
    <text evidence="2">The sequence shown here is derived from an EMBL/GenBank/DDBJ whole genome shotgun (WGS) entry which is preliminary data.</text>
</comment>
<dbReference type="OrthoDB" id="2291662at2759"/>
<reference evidence="2 3" key="1">
    <citation type="journal article" date="2018" name="G3 (Bethesda)">
        <title>Phylogenetic and Phylogenomic Definition of Rhizopus Species.</title>
        <authorList>
            <person name="Gryganskyi A.P."/>
            <person name="Golan J."/>
            <person name="Dolatabadi S."/>
            <person name="Mondo S."/>
            <person name="Robb S."/>
            <person name="Idnurm A."/>
            <person name="Muszewska A."/>
            <person name="Steczkiewicz K."/>
            <person name="Masonjones S."/>
            <person name="Liao H.L."/>
            <person name="Gajdeczka M.T."/>
            <person name="Anike F."/>
            <person name="Vuek A."/>
            <person name="Anishchenko I.M."/>
            <person name="Voigt K."/>
            <person name="de Hoog G.S."/>
            <person name="Smith M.E."/>
            <person name="Heitman J."/>
            <person name="Vilgalys R."/>
            <person name="Stajich J.E."/>
        </authorList>
    </citation>
    <scope>NUCLEOTIDE SEQUENCE [LARGE SCALE GENOMIC DNA]</scope>
    <source>
        <strain evidence="2 3">CBS 357.93</strain>
    </source>
</reference>
<evidence type="ECO:0000313" key="2">
    <source>
        <dbReference type="EMBL" id="RCH98262.1"/>
    </source>
</evidence>